<evidence type="ECO:0000259" key="4">
    <source>
        <dbReference type="PROSITE" id="PS50932"/>
    </source>
</evidence>
<dbReference type="InterPro" id="IPR000843">
    <property type="entry name" value="HTH_LacI"/>
</dbReference>
<dbReference type="InterPro" id="IPR010982">
    <property type="entry name" value="Lambda_DNA-bd_dom_sf"/>
</dbReference>
<gene>
    <name evidence="5" type="ORF">FD15_GL000177</name>
</gene>
<dbReference type="PROSITE" id="PS50932">
    <property type="entry name" value="HTH_LACI_2"/>
    <property type="match status" value="1"/>
</dbReference>
<dbReference type="GO" id="GO:0000976">
    <property type="term" value="F:transcription cis-regulatory region binding"/>
    <property type="evidence" value="ECO:0007669"/>
    <property type="project" value="TreeGrafter"/>
</dbReference>
<organism evidence="5 6">
    <name type="scientific">Liquorilactobacillus sucicola DSM 21376 = JCM 15457</name>
    <dbReference type="NCBI Taxonomy" id="1423806"/>
    <lineage>
        <taxon>Bacteria</taxon>
        <taxon>Bacillati</taxon>
        <taxon>Bacillota</taxon>
        <taxon>Bacilli</taxon>
        <taxon>Lactobacillales</taxon>
        <taxon>Lactobacillaceae</taxon>
        <taxon>Liquorilactobacillus</taxon>
    </lineage>
</organism>
<name>A0A023CYX5_9LACO</name>
<dbReference type="InterPro" id="IPR028082">
    <property type="entry name" value="Peripla_BP_I"/>
</dbReference>
<dbReference type="GO" id="GO:0003700">
    <property type="term" value="F:DNA-binding transcription factor activity"/>
    <property type="evidence" value="ECO:0007669"/>
    <property type="project" value="TreeGrafter"/>
</dbReference>
<accession>A0A023CYX5</accession>
<keyword evidence="6" id="KW-1185">Reference proteome</keyword>
<dbReference type="RefSeq" id="WP_051993433.1">
    <property type="nucleotide sequence ID" value="NZ_AYZF01000008.1"/>
</dbReference>
<dbReference type="PATRIC" id="fig|1423806.3.peg.180"/>
<dbReference type="SMART" id="SM00354">
    <property type="entry name" value="HTH_LACI"/>
    <property type="match status" value="1"/>
</dbReference>
<sequence length="321" mass="36337">MTLKMEDIARLAHVSRSSVSIALNNKPGISQEKREKIFEVINKYGYQPLRKSKKGLNRHLAEINLLVVNKTSGLINENYRSLPFFDNLISALSKRVSSFGGTLKINSLQLDELKEDVISLDKKKQLGPTLVLGTDLNSEDVIFLNKSIKNVVFVDTYFPQIAANFVTMDNYQGGYMVGKELTKRGFTRIGYAASNQWISNFQERQRGFYDALKEAKINVDPANFYTISPTKILPEKDELTQILRAKLPEVLFCEDDYIAIRLIKGLLKEKLSIPEDLSIVGFDDIYAGTLVTPELTTVHVQIDQIVDQAILQLQNQVFQNN</sequence>
<dbReference type="PANTHER" id="PTHR30146:SF150">
    <property type="entry name" value="ARABINOSE METABOLISM TRANSCRIPTIONAL REPRESSOR"/>
    <property type="match status" value="1"/>
</dbReference>
<evidence type="ECO:0000256" key="1">
    <source>
        <dbReference type="ARBA" id="ARBA00023015"/>
    </source>
</evidence>
<dbReference type="CDD" id="cd01392">
    <property type="entry name" value="HTH_LacI"/>
    <property type="match status" value="1"/>
</dbReference>
<dbReference type="SUPFAM" id="SSF47413">
    <property type="entry name" value="lambda repressor-like DNA-binding domains"/>
    <property type="match status" value="1"/>
</dbReference>
<dbReference type="PANTHER" id="PTHR30146">
    <property type="entry name" value="LACI-RELATED TRANSCRIPTIONAL REPRESSOR"/>
    <property type="match status" value="1"/>
</dbReference>
<dbReference type="InterPro" id="IPR046335">
    <property type="entry name" value="LacI/GalR-like_sensor"/>
</dbReference>
<dbReference type="Proteomes" id="UP000050961">
    <property type="component" value="Unassembled WGS sequence"/>
</dbReference>
<evidence type="ECO:0000313" key="5">
    <source>
        <dbReference type="EMBL" id="KRN06629.1"/>
    </source>
</evidence>
<evidence type="ECO:0000256" key="3">
    <source>
        <dbReference type="ARBA" id="ARBA00023163"/>
    </source>
</evidence>
<comment type="caution">
    <text evidence="5">The sequence shown here is derived from an EMBL/GenBank/DDBJ whole genome shotgun (WGS) entry which is preliminary data.</text>
</comment>
<dbReference type="Gene3D" id="3.40.50.2300">
    <property type="match status" value="2"/>
</dbReference>
<dbReference type="PROSITE" id="PS00356">
    <property type="entry name" value="HTH_LACI_1"/>
    <property type="match status" value="1"/>
</dbReference>
<dbReference type="STRING" id="1423806.FD15_GL000177"/>
<dbReference type="eggNOG" id="COG1609">
    <property type="taxonomic scope" value="Bacteria"/>
</dbReference>
<dbReference type="SUPFAM" id="SSF53822">
    <property type="entry name" value="Periplasmic binding protein-like I"/>
    <property type="match status" value="1"/>
</dbReference>
<dbReference type="Pfam" id="PF13377">
    <property type="entry name" value="Peripla_BP_3"/>
    <property type="match status" value="1"/>
</dbReference>
<feature type="domain" description="HTH lacI-type" evidence="4">
    <location>
        <begin position="1"/>
        <end position="51"/>
    </location>
</feature>
<keyword evidence="3" id="KW-0804">Transcription</keyword>
<dbReference type="Pfam" id="PF00356">
    <property type="entry name" value="LacI"/>
    <property type="match status" value="1"/>
</dbReference>
<protein>
    <submittedName>
        <fullName evidence="5">Transcriptional regulator, LacI family</fullName>
    </submittedName>
</protein>
<dbReference type="EMBL" id="AYZF01000008">
    <property type="protein sequence ID" value="KRN06629.1"/>
    <property type="molecule type" value="Genomic_DNA"/>
</dbReference>
<reference evidence="5 6" key="1">
    <citation type="journal article" date="2015" name="Genome Announc.">
        <title>Expanding the biotechnology potential of lactobacilli through comparative genomics of 213 strains and associated genera.</title>
        <authorList>
            <person name="Sun Z."/>
            <person name="Harris H.M."/>
            <person name="McCann A."/>
            <person name="Guo C."/>
            <person name="Argimon S."/>
            <person name="Zhang W."/>
            <person name="Yang X."/>
            <person name="Jeffery I.B."/>
            <person name="Cooney J.C."/>
            <person name="Kagawa T.F."/>
            <person name="Liu W."/>
            <person name="Song Y."/>
            <person name="Salvetti E."/>
            <person name="Wrobel A."/>
            <person name="Rasinkangas P."/>
            <person name="Parkhill J."/>
            <person name="Rea M.C."/>
            <person name="O'Sullivan O."/>
            <person name="Ritari J."/>
            <person name="Douillard F.P."/>
            <person name="Paul Ross R."/>
            <person name="Yang R."/>
            <person name="Briner A.E."/>
            <person name="Felis G.E."/>
            <person name="de Vos W.M."/>
            <person name="Barrangou R."/>
            <person name="Klaenhammer T.R."/>
            <person name="Caufield P.W."/>
            <person name="Cui Y."/>
            <person name="Zhang H."/>
            <person name="O'Toole P.W."/>
        </authorList>
    </citation>
    <scope>NUCLEOTIDE SEQUENCE [LARGE SCALE GENOMIC DNA]</scope>
    <source>
        <strain evidence="5 6">DSM 21376</strain>
    </source>
</reference>
<dbReference type="OrthoDB" id="9796186at2"/>
<keyword evidence="2" id="KW-0238">DNA-binding</keyword>
<dbReference type="Gene3D" id="1.10.260.40">
    <property type="entry name" value="lambda repressor-like DNA-binding domains"/>
    <property type="match status" value="1"/>
</dbReference>
<evidence type="ECO:0000313" key="6">
    <source>
        <dbReference type="Proteomes" id="UP000050961"/>
    </source>
</evidence>
<keyword evidence="1" id="KW-0805">Transcription regulation</keyword>
<dbReference type="AlphaFoldDB" id="A0A023CYX5"/>
<evidence type="ECO:0000256" key="2">
    <source>
        <dbReference type="ARBA" id="ARBA00023125"/>
    </source>
</evidence>
<proteinExistence type="predicted"/>